<evidence type="ECO:0000313" key="1">
    <source>
        <dbReference type="EMBL" id="VVO24383.1"/>
    </source>
</evidence>
<sequence>MHPKNSTRKDPAQVAVTQPFEVVDHERDEFLQVRHDIAVTDALELSSARLSEVLLFIRDHADEESGLKSSGLYLITEHLIGAKALLDSSVSGIVAARRAGGAL</sequence>
<protein>
    <recommendedName>
        <fullName evidence="3">DUF3077 domain-containing protein</fullName>
    </recommendedName>
</protein>
<organism evidence="1 2">
    <name type="scientific">Pseudomonas fluorescens</name>
    <dbReference type="NCBI Taxonomy" id="294"/>
    <lineage>
        <taxon>Bacteria</taxon>
        <taxon>Pseudomonadati</taxon>
        <taxon>Pseudomonadota</taxon>
        <taxon>Gammaproteobacteria</taxon>
        <taxon>Pseudomonadales</taxon>
        <taxon>Pseudomonadaceae</taxon>
        <taxon>Pseudomonas</taxon>
    </lineage>
</organism>
<dbReference type="AlphaFoldDB" id="A0A5E7EE11"/>
<evidence type="ECO:0000313" key="2">
    <source>
        <dbReference type="Proteomes" id="UP000381093"/>
    </source>
</evidence>
<dbReference type="Proteomes" id="UP000381093">
    <property type="component" value="Unassembled WGS sequence"/>
</dbReference>
<name>A0A5E7EE11_PSEFL</name>
<proteinExistence type="predicted"/>
<evidence type="ECO:0008006" key="3">
    <source>
        <dbReference type="Google" id="ProtNLM"/>
    </source>
</evidence>
<reference evidence="1 2" key="1">
    <citation type="submission" date="2019-09" db="EMBL/GenBank/DDBJ databases">
        <authorList>
            <person name="Chandra G."/>
            <person name="Truman W A."/>
        </authorList>
    </citation>
    <scope>NUCLEOTIDE SEQUENCE [LARGE SCALE GENOMIC DNA]</scope>
    <source>
        <strain evidence="1">PS710</strain>
    </source>
</reference>
<accession>A0A5E7EE11</accession>
<dbReference type="EMBL" id="CABVHW010000018">
    <property type="protein sequence ID" value="VVO24383.1"/>
    <property type="molecule type" value="Genomic_DNA"/>
</dbReference>
<gene>
    <name evidence="1" type="ORF">PS710_04503</name>
</gene>